<dbReference type="InterPro" id="IPR011004">
    <property type="entry name" value="Trimer_LpxA-like_sf"/>
</dbReference>
<evidence type="ECO:0000256" key="3">
    <source>
        <dbReference type="ARBA" id="ARBA00022679"/>
    </source>
</evidence>
<feature type="domain" description="UDP-3-O-[3-hydroxymyristoyl] glucosamine N-acyltransferase non-repeat region" evidence="8">
    <location>
        <begin position="21"/>
        <end position="87"/>
    </location>
</feature>
<comment type="similarity">
    <text evidence="7">Belongs to the transferase hexapeptide repeat family. LpxD subfamily.</text>
</comment>
<evidence type="ECO:0000256" key="1">
    <source>
        <dbReference type="ARBA" id="ARBA00022516"/>
    </source>
</evidence>
<evidence type="ECO:0000256" key="6">
    <source>
        <dbReference type="ARBA" id="ARBA00023315"/>
    </source>
</evidence>
<comment type="subunit">
    <text evidence="7">Homotrimer.</text>
</comment>
<dbReference type="NCBIfam" id="NF002060">
    <property type="entry name" value="PRK00892.1"/>
    <property type="match status" value="1"/>
</dbReference>
<dbReference type="NCBIfam" id="TIGR01853">
    <property type="entry name" value="lipid_A_lpxD"/>
    <property type="match status" value="1"/>
</dbReference>
<dbReference type="Proteomes" id="UP001107961">
    <property type="component" value="Unassembled WGS sequence"/>
</dbReference>
<dbReference type="CDD" id="cd03352">
    <property type="entry name" value="LbH_LpxD"/>
    <property type="match status" value="1"/>
</dbReference>
<dbReference type="Pfam" id="PF00132">
    <property type="entry name" value="Hexapep"/>
    <property type="match status" value="1"/>
</dbReference>
<dbReference type="KEGG" id="axe:P40_09205"/>
<dbReference type="GO" id="GO:0103118">
    <property type="term" value="F:UDP-3-O-[(3R)-3-hydroxyacyl]-glucosamine N-acyltransferase activity"/>
    <property type="evidence" value="ECO:0007669"/>
    <property type="project" value="UniProtKB-EC"/>
</dbReference>
<dbReference type="Gene3D" id="3.40.1390.10">
    <property type="entry name" value="MurE/MurF, N-terminal domain"/>
    <property type="match status" value="1"/>
</dbReference>
<dbReference type="Pfam" id="PF04613">
    <property type="entry name" value="LpxD"/>
    <property type="match status" value="1"/>
</dbReference>
<comment type="function">
    <text evidence="7">Catalyzes the N-acylation of UDP-3-O-acylglucosamine using 3-hydroxyacyl-ACP as the acyl donor. Is involved in the biosynthesis of lipid A, a phosphorylated glycolipid that anchors the lipopolysaccharide to the outer membrane of the cell.</text>
</comment>
<dbReference type="GO" id="GO:0016410">
    <property type="term" value="F:N-acyltransferase activity"/>
    <property type="evidence" value="ECO:0007669"/>
    <property type="project" value="InterPro"/>
</dbReference>
<evidence type="ECO:0000313" key="9">
    <source>
        <dbReference type="EMBL" id="MCE7509375.1"/>
    </source>
</evidence>
<feature type="active site" description="Proton acceptor" evidence="7">
    <location>
        <position position="238"/>
    </location>
</feature>
<evidence type="ECO:0000256" key="2">
    <source>
        <dbReference type="ARBA" id="ARBA00022556"/>
    </source>
</evidence>
<dbReference type="SUPFAM" id="SSF51161">
    <property type="entry name" value="Trimeric LpxA-like enzymes"/>
    <property type="match status" value="1"/>
</dbReference>
<dbReference type="HAMAP" id="MF_00523">
    <property type="entry name" value="LpxD"/>
    <property type="match status" value="1"/>
</dbReference>
<dbReference type="InterPro" id="IPR020573">
    <property type="entry name" value="UDP_GlcNAc_AcTrfase_non-rep"/>
</dbReference>
<keyword evidence="1 7" id="KW-0444">Lipid biosynthesis</keyword>
<proteinExistence type="inferred from homology"/>
<keyword evidence="2 7" id="KW-0441">Lipid A biosynthesis</keyword>
<dbReference type="PANTHER" id="PTHR43378:SF2">
    <property type="entry name" value="UDP-3-O-ACYLGLUCOSAMINE N-ACYLTRANSFERASE 1, MITOCHONDRIAL-RELATED"/>
    <property type="match status" value="1"/>
</dbReference>
<dbReference type="GO" id="GO:0009245">
    <property type="term" value="P:lipid A biosynthetic process"/>
    <property type="evidence" value="ECO:0007669"/>
    <property type="project" value="UniProtKB-UniRule"/>
</dbReference>
<dbReference type="InterPro" id="IPR018357">
    <property type="entry name" value="Hexapep_transf_CS"/>
</dbReference>
<dbReference type="EMBL" id="JAJVKT010000013">
    <property type="protein sequence ID" value="MCE7509375.1"/>
    <property type="molecule type" value="Genomic_DNA"/>
</dbReference>
<dbReference type="Gene3D" id="2.160.10.10">
    <property type="entry name" value="Hexapeptide repeat proteins"/>
    <property type="match status" value="1"/>
</dbReference>
<keyword evidence="4 7" id="KW-0677">Repeat</keyword>
<dbReference type="InterPro" id="IPR001451">
    <property type="entry name" value="Hexapep"/>
</dbReference>
<dbReference type="InterPro" id="IPR007691">
    <property type="entry name" value="LpxD"/>
</dbReference>
<dbReference type="Gene3D" id="1.20.5.170">
    <property type="match status" value="1"/>
</dbReference>
<comment type="pathway">
    <text evidence="7">Bacterial outer membrane biogenesis; LPS lipid A biosynthesis.</text>
</comment>
<protein>
    <recommendedName>
        <fullName evidence="7">UDP-3-O-acylglucosamine N-acyltransferase</fullName>
        <ecNumber evidence="7">2.3.1.191</ecNumber>
    </recommendedName>
</protein>
<sequence length="342" mass="35716">MTVTLEFLARELEAELHGPADVEVSGLGTIGAAGPHQLTFLANPRYRAFLENTSAGAVLLSADQREHCPVPALVVKDPYLAFAKASHFFDTAPPVPAGIHPSAVVDPSATVPESVSLGPNVVVDADVVLGEGTVVMANSVIGAGTRIGEQGRIWPNVTIYHGVTIGPRTTIHSHTVIGADGFGFAFNGAGWTKVAQVGGVRIGADVEIGAGTTIDRGAIEDTVIGNGVILDNQIQVAHNVVIGDHSALAGKVGIAGSSRIGSYCMIGGAVGISGHLEICDQVQILGMSLVSRSITEPGTYGSALPVDKQDRYRRNVARFRHLDELSRRVRRLEKARGGSSED</sequence>
<dbReference type="EC" id="2.3.1.191" evidence="7"/>
<keyword evidence="6 7" id="KW-0012">Acyltransferase</keyword>
<evidence type="ECO:0000313" key="10">
    <source>
        <dbReference type="Proteomes" id="UP001107961"/>
    </source>
</evidence>
<gene>
    <name evidence="7 9" type="primary">lpxD</name>
    <name evidence="9" type="ORF">LZG35_12060</name>
</gene>
<evidence type="ECO:0000256" key="5">
    <source>
        <dbReference type="ARBA" id="ARBA00023098"/>
    </source>
</evidence>
<comment type="caution">
    <text evidence="9">The sequence shown here is derived from an EMBL/GenBank/DDBJ whole genome shotgun (WGS) entry which is preliminary data.</text>
</comment>
<dbReference type="PROSITE" id="PS00101">
    <property type="entry name" value="HEXAPEP_TRANSFERASES"/>
    <property type="match status" value="1"/>
</dbReference>
<keyword evidence="10" id="KW-1185">Reference proteome</keyword>
<dbReference type="GO" id="GO:0016020">
    <property type="term" value="C:membrane"/>
    <property type="evidence" value="ECO:0007669"/>
    <property type="project" value="GOC"/>
</dbReference>
<evidence type="ECO:0000256" key="4">
    <source>
        <dbReference type="ARBA" id="ARBA00022737"/>
    </source>
</evidence>
<name>A0A9Q3W2F0_9GAMM</name>
<dbReference type="PANTHER" id="PTHR43378">
    <property type="entry name" value="UDP-3-O-ACYLGLUCOSAMINE N-ACYLTRANSFERASE"/>
    <property type="match status" value="1"/>
</dbReference>
<accession>A0A9Q3W2F0</accession>
<organism evidence="9 10">
    <name type="scientific">Alloalcanivorax xenomutans</name>
    <dbReference type="NCBI Taxonomy" id="1094342"/>
    <lineage>
        <taxon>Bacteria</taxon>
        <taxon>Pseudomonadati</taxon>
        <taxon>Pseudomonadota</taxon>
        <taxon>Gammaproteobacteria</taxon>
        <taxon>Oceanospirillales</taxon>
        <taxon>Alcanivoracaceae</taxon>
        <taxon>Alloalcanivorax</taxon>
    </lineage>
</organism>
<keyword evidence="3 7" id="KW-0808">Transferase</keyword>
<dbReference type="AlphaFoldDB" id="A0A9Q3W2F0"/>
<reference evidence="9" key="1">
    <citation type="submission" date="2022-01" db="EMBL/GenBank/DDBJ databases">
        <authorList>
            <person name="Karlyshev A.V."/>
            <person name="Jaspars M."/>
        </authorList>
    </citation>
    <scope>NUCLEOTIDE SEQUENCE</scope>
    <source>
        <strain evidence="9">AGSA3-2</strain>
    </source>
</reference>
<keyword evidence="5 7" id="KW-0443">Lipid metabolism</keyword>
<evidence type="ECO:0000259" key="8">
    <source>
        <dbReference type="Pfam" id="PF04613"/>
    </source>
</evidence>
<dbReference type="RefSeq" id="WP_022994541.1">
    <property type="nucleotide sequence ID" value="NZ_CBDDTQ010000005.1"/>
</dbReference>
<comment type="catalytic activity">
    <reaction evidence="7">
        <text>a UDP-3-O-[(3R)-3-hydroxyacyl]-alpha-D-glucosamine + a (3R)-hydroxyacyl-[ACP] = a UDP-2-N,3-O-bis[(3R)-3-hydroxyacyl]-alpha-D-glucosamine + holo-[ACP] + H(+)</text>
        <dbReference type="Rhea" id="RHEA:53836"/>
        <dbReference type="Rhea" id="RHEA-COMP:9685"/>
        <dbReference type="Rhea" id="RHEA-COMP:9945"/>
        <dbReference type="ChEBI" id="CHEBI:15378"/>
        <dbReference type="ChEBI" id="CHEBI:64479"/>
        <dbReference type="ChEBI" id="CHEBI:78827"/>
        <dbReference type="ChEBI" id="CHEBI:137740"/>
        <dbReference type="ChEBI" id="CHEBI:137748"/>
        <dbReference type="EC" id="2.3.1.191"/>
    </reaction>
</comment>
<evidence type="ECO:0000256" key="7">
    <source>
        <dbReference type="HAMAP-Rule" id="MF_00523"/>
    </source>
</evidence>
<dbReference type="GeneID" id="94686608"/>